<proteinExistence type="predicted"/>
<keyword evidence="1" id="KW-0812">Transmembrane</keyword>
<organism evidence="2 3">
    <name type="scientific">Fusarium albosuccineum</name>
    <dbReference type="NCBI Taxonomy" id="1237068"/>
    <lineage>
        <taxon>Eukaryota</taxon>
        <taxon>Fungi</taxon>
        <taxon>Dikarya</taxon>
        <taxon>Ascomycota</taxon>
        <taxon>Pezizomycotina</taxon>
        <taxon>Sordariomycetes</taxon>
        <taxon>Hypocreomycetidae</taxon>
        <taxon>Hypocreales</taxon>
        <taxon>Nectriaceae</taxon>
        <taxon>Fusarium</taxon>
        <taxon>Fusarium decemcellulare species complex</taxon>
    </lineage>
</organism>
<comment type="caution">
    <text evidence="2">The sequence shown here is derived from an EMBL/GenBank/DDBJ whole genome shotgun (WGS) entry which is preliminary data.</text>
</comment>
<keyword evidence="3" id="KW-1185">Reference proteome</keyword>
<feature type="transmembrane region" description="Helical" evidence="1">
    <location>
        <begin position="327"/>
        <end position="348"/>
    </location>
</feature>
<name>A0A8H4LGS3_9HYPO</name>
<dbReference type="EMBL" id="JAADYS010000773">
    <property type="protein sequence ID" value="KAF4467229.1"/>
    <property type="molecule type" value="Genomic_DNA"/>
</dbReference>
<feature type="transmembrane region" description="Helical" evidence="1">
    <location>
        <begin position="354"/>
        <end position="375"/>
    </location>
</feature>
<reference evidence="2 3" key="1">
    <citation type="submission" date="2020-01" db="EMBL/GenBank/DDBJ databases">
        <title>Identification and distribution of gene clusters putatively required for synthesis of sphingolipid metabolism inhibitors in phylogenetically diverse species of the filamentous fungus Fusarium.</title>
        <authorList>
            <person name="Kim H.-S."/>
            <person name="Busman M."/>
            <person name="Brown D.W."/>
            <person name="Divon H."/>
            <person name="Uhlig S."/>
            <person name="Proctor R.H."/>
        </authorList>
    </citation>
    <scope>NUCLEOTIDE SEQUENCE [LARGE SCALE GENOMIC DNA]</scope>
    <source>
        <strain evidence="2 3">NRRL 20459</strain>
    </source>
</reference>
<evidence type="ECO:0000256" key="1">
    <source>
        <dbReference type="SAM" id="Phobius"/>
    </source>
</evidence>
<dbReference type="OrthoDB" id="10250990at2759"/>
<evidence type="ECO:0000313" key="3">
    <source>
        <dbReference type="Proteomes" id="UP000554235"/>
    </source>
</evidence>
<evidence type="ECO:0000313" key="2">
    <source>
        <dbReference type="EMBL" id="KAF4467229.1"/>
    </source>
</evidence>
<gene>
    <name evidence="2" type="ORF">FALBO_5914</name>
</gene>
<dbReference type="AlphaFoldDB" id="A0A8H4LGS3"/>
<feature type="transmembrane region" description="Helical" evidence="1">
    <location>
        <begin position="300"/>
        <end position="320"/>
    </location>
</feature>
<keyword evidence="1" id="KW-0472">Membrane</keyword>
<accession>A0A8H4LGS3</accession>
<sequence length="415" mass="45684">MDTPIVADQLCPPGETRTGKALIVKLVIAHVTAAAAFCNLLSLRNEPLASIEPVIFLLSPLVVILQTTLGLAVMIIVFVRDVILSPGSFRHQCHLFARRWRILFCKRPRPGVNSALSRTPTEKLEAGDKSPAVRSGLGEAWAWLGRALVVFGTLYQCGATIFLYKRRIGLHGFESLTIADHRSCELAVGGAAVSLLSLPLLLKFPGFAQPAPETEYIAVMETEPMISFLRGDTRRCRAWYQIIYVSDLGSPSACAAYFFCFVASTLKGTSVAATLLRAAYPGFYEKAVESWGGPDHSGWVFARNLVFTVVILGIVGTIAYQCLSEKLGLWMLVPAVVTLVCTIGFFWIFMMDVFLPTMFIWFPGMISGGGSVLFVKGRELRDLFRQPPFVVASEEYPACPALWKDPMAEDIWSLM</sequence>
<protein>
    <submittedName>
        <fullName evidence="2">Uncharacterized protein</fullName>
    </submittedName>
</protein>
<feature type="transmembrane region" description="Helical" evidence="1">
    <location>
        <begin position="22"/>
        <end position="42"/>
    </location>
</feature>
<feature type="transmembrane region" description="Helical" evidence="1">
    <location>
        <begin position="54"/>
        <end position="79"/>
    </location>
</feature>
<dbReference type="Proteomes" id="UP000554235">
    <property type="component" value="Unassembled WGS sequence"/>
</dbReference>
<feature type="transmembrane region" description="Helical" evidence="1">
    <location>
        <begin position="140"/>
        <end position="164"/>
    </location>
</feature>
<keyword evidence="1" id="KW-1133">Transmembrane helix</keyword>